<feature type="domain" description="Aminopeptidase N-like N-terminal" evidence="3">
    <location>
        <begin position="278"/>
        <end position="458"/>
    </location>
</feature>
<dbReference type="Proteomes" id="UP000024635">
    <property type="component" value="Unassembled WGS sequence"/>
</dbReference>
<dbReference type="GO" id="GO:0005615">
    <property type="term" value="C:extracellular space"/>
    <property type="evidence" value="ECO:0007669"/>
    <property type="project" value="TreeGrafter"/>
</dbReference>
<evidence type="ECO:0000259" key="3">
    <source>
        <dbReference type="Pfam" id="PF17900"/>
    </source>
</evidence>
<dbReference type="GO" id="GO:0016020">
    <property type="term" value="C:membrane"/>
    <property type="evidence" value="ECO:0007669"/>
    <property type="project" value="TreeGrafter"/>
</dbReference>
<feature type="transmembrane region" description="Helical" evidence="2">
    <location>
        <begin position="47"/>
        <end position="66"/>
    </location>
</feature>
<dbReference type="PANTHER" id="PTHR11533:SF294">
    <property type="entry name" value="THYROTROPIN-RELEASING HORMONE-DEGRADING ECTOENZYME"/>
    <property type="match status" value="1"/>
</dbReference>
<name>A0A016VZ85_9BILA</name>
<feature type="compositionally biased region" description="Polar residues" evidence="1">
    <location>
        <begin position="215"/>
        <end position="224"/>
    </location>
</feature>
<dbReference type="Gene3D" id="1.10.390.10">
    <property type="entry name" value="Neutral Protease Domain 2"/>
    <property type="match status" value="1"/>
</dbReference>
<organism evidence="4 5">
    <name type="scientific">Ancylostoma ceylanicum</name>
    <dbReference type="NCBI Taxonomy" id="53326"/>
    <lineage>
        <taxon>Eukaryota</taxon>
        <taxon>Metazoa</taxon>
        <taxon>Ecdysozoa</taxon>
        <taxon>Nematoda</taxon>
        <taxon>Chromadorea</taxon>
        <taxon>Rhabditida</taxon>
        <taxon>Rhabditina</taxon>
        <taxon>Rhabditomorpha</taxon>
        <taxon>Strongyloidea</taxon>
        <taxon>Ancylostomatidae</taxon>
        <taxon>Ancylostomatinae</taxon>
        <taxon>Ancylostoma</taxon>
    </lineage>
</organism>
<feature type="region of interest" description="Disordered" evidence="1">
    <location>
        <begin position="123"/>
        <end position="195"/>
    </location>
</feature>
<protein>
    <recommendedName>
        <fullName evidence="3">Aminopeptidase N-like N-terminal domain-containing protein</fullName>
    </recommendedName>
</protein>
<dbReference type="STRING" id="53326.A0A016VZ85"/>
<keyword evidence="2" id="KW-0812">Transmembrane</keyword>
<feature type="region of interest" description="Disordered" evidence="1">
    <location>
        <begin position="206"/>
        <end position="225"/>
    </location>
</feature>
<dbReference type="InterPro" id="IPR027268">
    <property type="entry name" value="Peptidase_M4/M1_CTD_sf"/>
</dbReference>
<evidence type="ECO:0000256" key="2">
    <source>
        <dbReference type="SAM" id="Phobius"/>
    </source>
</evidence>
<sequence>MMTHGVVSSSGLIPLDIRRLVIGACPQVRRRTARLPRWAWPANPEGAWPPQTLLLLVVATSLAAAVHSVLTPHTMSDSVKKPKSSLLLYLLIVVTVLVLLCAATILYLVAGSRTLTEQPQNATSSQLFLVPDSTPGTPSSSPNSPRDNARPTRPIPSRTTTTTAAVSPPPPSPTARTTSTNVPATTVTTSTTTTTTDTTASLFEYTTTTTTTTTPESAEVTSPVPTEEEAFEEITISGSHTDANAEVVDKCASIVAQRVTCPKTRDDVIALPPSALSPLHYSLNLSIETVMPTQLNGDVQIYIRANEAGKQITLDVDNELRNVEDIHVVNCDTGATLCVAKTVFDQREQHLSIILYDIVEAGTNLRVDVLKFTSVDNRDVTYAQIAPRWNRNAPIMVGSLLAAGSAKKIFPAMDSPAYRASLDLCVSFTPAGHIRSNAATKSVENGLTCFERTVPLSTQQMAFAAFEKAETLIYNRTTLDGVNVPAVEIVFSLNKNFRREKHEWIYNEASKVIALMTQWTSFPYPLAALKLFSAPIRASSHSALGLITLQDRLVEHPSYTLAHVSLIHSVILQWLSGIVSMSSADESCFTESLTTYLEWKINEQLNIVNKTRAGEIEAIRPKDLSAEGRDDARMLRSLEMMQSCPERFVSIFYTIDETFGQDTVINMLKLVFRKFAYSVTSISDWQQAVVQATGNHYAGQMLSEWFTRKTRPILHMHVMAQALQFEQITDELWTVPVEVAGSSGVQLVAVTDKAMVIPYSSHDYVIADPRRKSSAMIVHDVDSYVRMIRCWDDTRCPASHSAVRGIVRDLAAVLLTNKLPAPQIHDVPKWKAVFKFAQSHRILEGNAACCAEYAISRTADIACTWVIRDTCEKIALIQKVANGV</sequence>
<evidence type="ECO:0000313" key="5">
    <source>
        <dbReference type="Proteomes" id="UP000024635"/>
    </source>
</evidence>
<evidence type="ECO:0000313" key="4">
    <source>
        <dbReference type="EMBL" id="EYC32909.1"/>
    </source>
</evidence>
<evidence type="ECO:0000256" key="1">
    <source>
        <dbReference type="SAM" id="MobiDB-lite"/>
    </source>
</evidence>
<comment type="caution">
    <text evidence="4">The sequence shown here is derived from an EMBL/GenBank/DDBJ whole genome shotgun (WGS) entry which is preliminary data.</text>
</comment>
<keyword evidence="5" id="KW-1185">Reference proteome</keyword>
<dbReference type="GO" id="GO:0005737">
    <property type="term" value="C:cytoplasm"/>
    <property type="evidence" value="ECO:0007669"/>
    <property type="project" value="TreeGrafter"/>
</dbReference>
<dbReference type="EMBL" id="JARK01001338">
    <property type="protein sequence ID" value="EYC32909.1"/>
    <property type="molecule type" value="Genomic_DNA"/>
</dbReference>
<dbReference type="PANTHER" id="PTHR11533">
    <property type="entry name" value="PROTEASE M1 ZINC METALLOPROTEASE"/>
    <property type="match status" value="1"/>
</dbReference>
<dbReference type="SUPFAM" id="SSF63737">
    <property type="entry name" value="Leukotriene A4 hydrolase N-terminal domain"/>
    <property type="match status" value="1"/>
</dbReference>
<gene>
    <name evidence="4" type="primary">Acey_s0002.g506</name>
    <name evidence="4" type="synonym">Acey-mnp-1</name>
    <name evidence="4" type="ORF">Y032_0002g506</name>
</gene>
<feature type="compositionally biased region" description="Low complexity" evidence="1">
    <location>
        <begin position="131"/>
        <end position="166"/>
    </location>
</feature>
<dbReference type="Gene3D" id="2.60.40.1730">
    <property type="entry name" value="tricorn interacting facor f3 domain"/>
    <property type="match status" value="1"/>
</dbReference>
<feature type="transmembrane region" description="Helical" evidence="2">
    <location>
        <begin position="86"/>
        <end position="110"/>
    </location>
</feature>
<dbReference type="SUPFAM" id="SSF55486">
    <property type="entry name" value="Metalloproteases ('zincins'), catalytic domain"/>
    <property type="match status" value="1"/>
</dbReference>
<accession>A0A016VZ85</accession>
<dbReference type="OrthoDB" id="10031169at2759"/>
<dbReference type="Pfam" id="PF17900">
    <property type="entry name" value="Peptidase_M1_N"/>
    <property type="match status" value="1"/>
</dbReference>
<feature type="compositionally biased region" description="Low complexity" evidence="1">
    <location>
        <begin position="174"/>
        <end position="195"/>
    </location>
</feature>
<dbReference type="InterPro" id="IPR042097">
    <property type="entry name" value="Aminopeptidase_N-like_N_sf"/>
</dbReference>
<proteinExistence type="predicted"/>
<dbReference type="AlphaFoldDB" id="A0A016VZ85"/>
<dbReference type="InterPro" id="IPR045357">
    <property type="entry name" value="Aminopeptidase_N-like_N"/>
</dbReference>
<reference evidence="5" key="1">
    <citation type="journal article" date="2015" name="Nat. Genet.">
        <title>The genome and transcriptome of the zoonotic hookworm Ancylostoma ceylanicum identify infection-specific gene families.</title>
        <authorList>
            <person name="Schwarz E.M."/>
            <person name="Hu Y."/>
            <person name="Antoshechkin I."/>
            <person name="Miller M.M."/>
            <person name="Sternberg P.W."/>
            <person name="Aroian R.V."/>
        </authorList>
    </citation>
    <scope>NUCLEOTIDE SEQUENCE</scope>
    <source>
        <strain evidence="5">HY135</strain>
    </source>
</reference>
<keyword evidence="2" id="KW-0472">Membrane</keyword>
<dbReference type="InterPro" id="IPR050344">
    <property type="entry name" value="Peptidase_M1_aminopeptidases"/>
</dbReference>
<keyword evidence="2" id="KW-1133">Transmembrane helix</keyword>